<dbReference type="Gene3D" id="3.90.660.10">
    <property type="match status" value="1"/>
</dbReference>
<dbReference type="GO" id="GO:0016491">
    <property type="term" value="F:oxidoreductase activity"/>
    <property type="evidence" value="ECO:0007669"/>
    <property type="project" value="InterPro"/>
</dbReference>
<dbReference type="EMBL" id="KZ678136">
    <property type="protein sequence ID" value="PSN66155.1"/>
    <property type="molecule type" value="Genomic_DNA"/>
</dbReference>
<dbReference type="GO" id="GO:0003682">
    <property type="term" value="F:chromatin binding"/>
    <property type="evidence" value="ECO:0007669"/>
    <property type="project" value="TreeGrafter"/>
</dbReference>
<gene>
    <name evidence="3" type="ORF">BS50DRAFT_494769</name>
</gene>
<dbReference type="PANTHER" id="PTHR10742">
    <property type="entry name" value="FLAVIN MONOAMINE OXIDASE"/>
    <property type="match status" value="1"/>
</dbReference>
<dbReference type="GO" id="GO:0006338">
    <property type="term" value="P:chromatin remodeling"/>
    <property type="evidence" value="ECO:0007669"/>
    <property type="project" value="TreeGrafter"/>
</dbReference>
<dbReference type="InterPro" id="IPR036188">
    <property type="entry name" value="FAD/NAD-bd_sf"/>
</dbReference>
<dbReference type="SUPFAM" id="SSF54373">
    <property type="entry name" value="FAD-linked reductases, C-terminal domain"/>
    <property type="match status" value="1"/>
</dbReference>
<feature type="compositionally biased region" description="Polar residues" evidence="1">
    <location>
        <begin position="391"/>
        <end position="417"/>
    </location>
</feature>
<protein>
    <submittedName>
        <fullName evidence="3">FAD/NAD(P)-binding domain-containing protein</fullName>
    </submittedName>
</protein>
<keyword evidence="4" id="KW-1185">Reference proteome</keyword>
<evidence type="ECO:0000259" key="2">
    <source>
        <dbReference type="Pfam" id="PF01593"/>
    </source>
</evidence>
<dbReference type="Gene3D" id="3.50.50.60">
    <property type="entry name" value="FAD/NAD(P)-binding domain"/>
    <property type="match status" value="1"/>
</dbReference>
<feature type="domain" description="Amine oxidase" evidence="2">
    <location>
        <begin position="66"/>
        <end position="393"/>
    </location>
</feature>
<feature type="compositionally biased region" description="Low complexity" evidence="1">
    <location>
        <begin position="371"/>
        <end position="384"/>
    </location>
</feature>
<organism evidence="3 4">
    <name type="scientific">Corynespora cassiicola Philippines</name>
    <dbReference type="NCBI Taxonomy" id="1448308"/>
    <lineage>
        <taxon>Eukaryota</taxon>
        <taxon>Fungi</taxon>
        <taxon>Dikarya</taxon>
        <taxon>Ascomycota</taxon>
        <taxon>Pezizomycotina</taxon>
        <taxon>Dothideomycetes</taxon>
        <taxon>Pleosporomycetidae</taxon>
        <taxon>Pleosporales</taxon>
        <taxon>Corynesporascaceae</taxon>
        <taxon>Corynespora</taxon>
    </lineage>
</organism>
<evidence type="ECO:0000313" key="3">
    <source>
        <dbReference type="EMBL" id="PSN66155.1"/>
    </source>
</evidence>
<feature type="compositionally biased region" description="Polar residues" evidence="1">
    <location>
        <begin position="9"/>
        <end position="33"/>
    </location>
</feature>
<dbReference type="PANTHER" id="PTHR10742:SF414">
    <property type="entry name" value="CONTAINING AMINE OXIDASE, PUTATIVE (AFU_ORTHOLOGUE AFUA_3G12150)-RELATED"/>
    <property type="match status" value="1"/>
</dbReference>
<dbReference type="OrthoDB" id="5046242at2759"/>
<dbReference type="Proteomes" id="UP000240883">
    <property type="component" value="Unassembled WGS sequence"/>
</dbReference>
<dbReference type="AlphaFoldDB" id="A0A2T2NL45"/>
<dbReference type="Pfam" id="PF01593">
    <property type="entry name" value="Amino_oxidase"/>
    <property type="match status" value="2"/>
</dbReference>
<proteinExistence type="predicted"/>
<dbReference type="GO" id="GO:0050660">
    <property type="term" value="F:flavin adenine dinucleotide binding"/>
    <property type="evidence" value="ECO:0007669"/>
    <property type="project" value="TreeGrafter"/>
</dbReference>
<feature type="domain" description="Amine oxidase" evidence="2">
    <location>
        <begin position="507"/>
        <end position="584"/>
    </location>
</feature>
<accession>A0A2T2NL45</accession>
<sequence>MNMEPRTYIPNNRSCSTSPDNISRMQRDLSSSPHQKDHIATDGVYDHMIRRAAGRIPHVCIVGAGVAGLRCADILLQHGIKVTILEGRNRIGGRGIWLTCRPALLLQACFFECIPLIQICRGPNWIHGTESNPILDLAKETNTLAISWDGRQAVFDHLGQRMRDSEAEENTEIVWNIIEQAMKLSNDESATIPASRSLFDFFEDKVQQMFPPEMEGDQQAKRKRDTILHMAEMWGAFVGSPIQTQSLKYFWLEECIDGENLFVADTYHKILSKIGEPVIKGADIKFERKVQKIKSEETGDDPSVTVELEGGEIMKFDEVVMTAPLGWLKRNHDAFVPELPNRLKQAISSIGYGHLDKVYINFPTAFWNESTSTSTSISTSTSSSNPPPTSQDHTLPNVTATTAPHHQSTNTAPTNPNHWPGFTHWARPHFAPETNPHHWNQEAVNLAALPSPAAHPTLLFYTHGPTSKFLASLLASSPESAHTFLLDAFFRPYYSRLPNYSAEDPRHAPRAFLATAWANDELAGYGSYANFQTGLERGDEDVEVMRRGLPERGVWLAGEHTAPFVALGTVTGAWWAGEGVARRIVKGYGIEGGVGEDGVEKAVGKAE</sequence>
<reference evidence="3 4" key="1">
    <citation type="journal article" date="2018" name="Front. Microbiol.">
        <title>Genome-Wide Analysis of Corynespora cassiicola Leaf Fall Disease Putative Effectors.</title>
        <authorList>
            <person name="Lopez D."/>
            <person name="Ribeiro S."/>
            <person name="Label P."/>
            <person name="Fumanal B."/>
            <person name="Venisse J.S."/>
            <person name="Kohler A."/>
            <person name="de Oliveira R.R."/>
            <person name="Labutti K."/>
            <person name="Lipzen A."/>
            <person name="Lail K."/>
            <person name="Bauer D."/>
            <person name="Ohm R.A."/>
            <person name="Barry K.W."/>
            <person name="Spatafora J."/>
            <person name="Grigoriev I.V."/>
            <person name="Martin F.M."/>
            <person name="Pujade-Renaud V."/>
        </authorList>
    </citation>
    <scope>NUCLEOTIDE SEQUENCE [LARGE SCALE GENOMIC DNA]</scope>
    <source>
        <strain evidence="3 4">Philippines</strain>
    </source>
</reference>
<dbReference type="STRING" id="1448308.A0A2T2NL45"/>
<evidence type="ECO:0000313" key="4">
    <source>
        <dbReference type="Proteomes" id="UP000240883"/>
    </source>
</evidence>
<feature type="region of interest" description="Disordered" evidence="1">
    <location>
        <begin position="1"/>
        <end position="36"/>
    </location>
</feature>
<dbReference type="InterPro" id="IPR050281">
    <property type="entry name" value="Flavin_monoamine_oxidase"/>
</dbReference>
<feature type="region of interest" description="Disordered" evidence="1">
    <location>
        <begin position="371"/>
        <end position="427"/>
    </location>
</feature>
<name>A0A2T2NL45_CORCC</name>
<dbReference type="SUPFAM" id="SSF51905">
    <property type="entry name" value="FAD/NAD(P)-binding domain"/>
    <property type="match status" value="1"/>
</dbReference>
<dbReference type="InterPro" id="IPR002937">
    <property type="entry name" value="Amino_oxidase"/>
</dbReference>
<evidence type="ECO:0000256" key="1">
    <source>
        <dbReference type="SAM" id="MobiDB-lite"/>
    </source>
</evidence>
<dbReference type="PRINTS" id="PR00419">
    <property type="entry name" value="ADXRDTASE"/>
</dbReference>